<keyword evidence="4" id="KW-1185">Reference proteome</keyword>
<gene>
    <name evidence="3" type="ORF">ANE_LOCUS22485</name>
</gene>
<dbReference type="Proteomes" id="UP000489600">
    <property type="component" value="Unassembled WGS sequence"/>
</dbReference>
<evidence type="ECO:0000256" key="1">
    <source>
        <dbReference type="SAM" id="SignalP"/>
    </source>
</evidence>
<sequence>MAYNNKVTEAEIAVTVVLFLAVAIAPQWTEAQPMPEMDPICAVAIPEIVKHCYAKISVLPTEECCKDLKTASKREVTCLCDNLIANPQPLFANITIVYLTK</sequence>
<reference evidence="3" key="1">
    <citation type="submission" date="2019-07" db="EMBL/GenBank/DDBJ databases">
        <authorList>
            <person name="Dittberner H."/>
        </authorList>
    </citation>
    <scope>NUCLEOTIDE SEQUENCE [LARGE SCALE GENOMIC DNA]</scope>
</reference>
<feature type="chain" id="PRO_5022156478" description="Bifunctional inhibitor/plant lipid transfer protein/seed storage helical domain-containing protein" evidence="1">
    <location>
        <begin position="32"/>
        <end position="101"/>
    </location>
</feature>
<keyword evidence="1" id="KW-0732">Signal</keyword>
<dbReference type="Pfam" id="PF14368">
    <property type="entry name" value="LTP_2"/>
    <property type="match status" value="1"/>
</dbReference>
<dbReference type="OrthoDB" id="1111683at2759"/>
<name>A0A565CEV1_9BRAS</name>
<organism evidence="3 4">
    <name type="scientific">Arabis nemorensis</name>
    <dbReference type="NCBI Taxonomy" id="586526"/>
    <lineage>
        <taxon>Eukaryota</taxon>
        <taxon>Viridiplantae</taxon>
        <taxon>Streptophyta</taxon>
        <taxon>Embryophyta</taxon>
        <taxon>Tracheophyta</taxon>
        <taxon>Spermatophyta</taxon>
        <taxon>Magnoliopsida</taxon>
        <taxon>eudicotyledons</taxon>
        <taxon>Gunneridae</taxon>
        <taxon>Pentapetalae</taxon>
        <taxon>rosids</taxon>
        <taxon>malvids</taxon>
        <taxon>Brassicales</taxon>
        <taxon>Brassicaceae</taxon>
        <taxon>Arabideae</taxon>
        <taxon>Arabis</taxon>
    </lineage>
</organism>
<evidence type="ECO:0000259" key="2">
    <source>
        <dbReference type="Pfam" id="PF14368"/>
    </source>
</evidence>
<comment type="caution">
    <text evidence="3">The sequence shown here is derived from an EMBL/GenBank/DDBJ whole genome shotgun (WGS) entry which is preliminary data.</text>
</comment>
<feature type="signal peptide" evidence="1">
    <location>
        <begin position="1"/>
        <end position="31"/>
    </location>
</feature>
<feature type="domain" description="Bifunctional inhibitor/plant lipid transfer protein/seed storage helical" evidence="2">
    <location>
        <begin position="24"/>
        <end position="94"/>
    </location>
</feature>
<dbReference type="EMBL" id="CABITT030000007">
    <property type="protein sequence ID" value="VVB12041.1"/>
    <property type="molecule type" value="Genomic_DNA"/>
</dbReference>
<dbReference type="InterPro" id="IPR016140">
    <property type="entry name" value="Bifunc_inhib/LTP/seed_store"/>
</dbReference>
<dbReference type="AlphaFoldDB" id="A0A565CEV1"/>
<accession>A0A565CEV1</accession>
<evidence type="ECO:0000313" key="3">
    <source>
        <dbReference type="EMBL" id="VVB12041.1"/>
    </source>
</evidence>
<protein>
    <recommendedName>
        <fullName evidence="2">Bifunctional inhibitor/plant lipid transfer protein/seed storage helical domain-containing protein</fullName>
    </recommendedName>
</protein>
<proteinExistence type="predicted"/>
<evidence type="ECO:0000313" key="4">
    <source>
        <dbReference type="Proteomes" id="UP000489600"/>
    </source>
</evidence>